<evidence type="ECO:0000256" key="2">
    <source>
        <dbReference type="ARBA" id="ARBA00007208"/>
    </source>
</evidence>
<dbReference type="GO" id="GO:0015628">
    <property type="term" value="P:protein secretion by the type II secretion system"/>
    <property type="evidence" value="ECO:0007669"/>
    <property type="project" value="InterPro"/>
</dbReference>
<comment type="similarity">
    <text evidence="2">Belongs to the GSP N family.</text>
</comment>
<proteinExistence type="inferred from homology"/>
<dbReference type="AlphaFoldDB" id="A0A2S5SVC5"/>
<organism evidence="12 13">
    <name type="scientific">Caldimonas caldifontis</name>
    <dbReference type="NCBI Taxonomy" id="1452508"/>
    <lineage>
        <taxon>Bacteria</taxon>
        <taxon>Pseudomonadati</taxon>
        <taxon>Pseudomonadota</taxon>
        <taxon>Betaproteobacteria</taxon>
        <taxon>Burkholderiales</taxon>
        <taxon>Sphaerotilaceae</taxon>
        <taxon>Caldimonas</taxon>
    </lineage>
</organism>
<keyword evidence="6" id="KW-0997">Cell inner membrane</keyword>
<evidence type="ECO:0000313" key="12">
    <source>
        <dbReference type="EMBL" id="PPE66656.1"/>
    </source>
</evidence>
<dbReference type="RefSeq" id="WP_104302255.1">
    <property type="nucleotide sequence ID" value="NZ_PSNX01000006.1"/>
</dbReference>
<keyword evidence="11" id="KW-1133">Transmembrane helix</keyword>
<evidence type="ECO:0000256" key="8">
    <source>
        <dbReference type="ARBA" id="ARBA00022927"/>
    </source>
</evidence>
<sequence length="311" mass="32914">MSGLIARLGRWRRKDTVSRFGNSQFGASRFGNSRFPNSRLDSAASAAARARQASLRRWGWAGAILGTLVALVVFAPANWLASAVAAASGQRVLLAQAQGTVWNGHAVLVLSGGPGSRDATALPGRLHWTLRPSGLGAIVRLRQECCLNGQVGLRVQAGWSRVSVQLLPQPGWTAQWPSALLGGLGTPWNTLQLGGVLRLSSPGLTLEGTAGRWLVQGRADLDILNASSPLVTLNQLGSYRLSLFSNEQGQVQIVLSTREGALQLSGDGLWGPSGVRFRGEARSGEGFEDALDNLLNIIGRRDGARSVISIG</sequence>
<keyword evidence="5" id="KW-1003">Cell membrane</keyword>
<keyword evidence="13" id="KW-1185">Reference proteome</keyword>
<evidence type="ECO:0000256" key="3">
    <source>
        <dbReference type="ARBA" id="ARBA00021563"/>
    </source>
</evidence>
<dbReference type="Proteomes" id="UP000238605">
    <property type="component" value="Unassembled WGS sequence"/>
</dbReference>
<comment type="caution">
    <text evidence="12">The sequence shown here is derived from an EMBL/GenBank/DDBJ whole genome shotgun (WGS) entry which is preliminary data.</text>
</comment>
<evidence type="ECO:0000256" key="9">
    <source>
        <dbReference type="ARBA" id="ARBA00023136"/>
    </source>
</evidence>
<dbReference type="GO" id="GO:0015627">
    <property type="term" value="C:type II protein secretion system complex"/>
    <property type="evidence" value="ECO:0007669"/>
    <property type="project" value="InterPro"/>
</dbReference>
<evidence type="ECO:0000313" key="13">
    <source>
        <dbReference type="Proteomes" id="UP000238605"/>
    </source>
</evidence>
<dbReference type="GO" id="GO:0005886">
    <property type="term" value="C:plasma membrane"/>
    <property type="evidence" value="ECO:0007669"/>
    <property type="project" value="UniProtKB-SubCell"/>
</dbReference>
<keyword evidence="8" id="KW-0653">Protein transport</keyword>
<dbReference type="EMBL" id="PSNX01000006">
    <property type="protein sequence ID" value="PPE66656.1"/>
    <property type="molecule type" value="Genomic_DNA"/>
</dbReference>
<dbReference type="Pfam" id="PF01203">
    <property type="entry name" value="T2SSN"/>
    <property type="match status" value="1"/>
</dbReference>
<feature type="transmembrane region" description="Helical" evidence="11">
    <location>
        <begin position="58"/>
        <end position="81"/>
    </location>
</feature>
<gene>
    <name evidence="12" type="ORF">C1704_08290</name>
</gene>
<evidence type="ECO:0000256" key="1">
    <source>
        <dbReference type="ARBA" id="ARBA00004533"/>
    </source>
</evidence>
<comment type="subcellular location">
    <subcellularLocation>
        <location evidence="1">Cell inner membrane</location>
    </subcellularLocation>
</comment>
<keyword evidence="7 11" id="KW-0812">Transmembrane</keyword>
<dbReference type="OrthoDB" id="8558191at2"/>
<keyword evidence="4" id="KW-0813">Transport</keyword>
<evidence type="ECO:0000256" key="6">
    <source>
        <dbReference type="ARBA" id="ARBA00022519"/>
    </source>
</evidence>
<accession>A0A2S5SVC5</accession>
<evidence type="ECO:0000256" key="7">
    <source>
        <dbReference type="ARBA" id="ARBA00022692"/>
    </source>
</evidence>
<dbReference type="InterPro" id="IPR022792">
    <property type="entry name" value="T2SS_protein-GspN"/>
</dbReference>
<protein>
    <recommendedName>
        <fullName evidence="3">Type II secretion system protein N</fullName>
    </recommendedName>
    <alternativeName>
        <fullName evidence="10">General secretion pathway protein N</fullName>
    </alternativeName>
</protein>
<reference evidence="12 13" key="1">
    <citation type="submission" date="2018-02" db="EMBL/GenBank/DDBJ databases">
        <title>Reclassifiation of [Polyangium] brachysporum DSM 7029 as Guopingzhaonella breviflexa gen. nov., sp. nov., a member of the family Comamonadaceae.</title>
        <authorList>
            <person name="Tang B."/>
        </authorList>
    </citation>
    <scope>NUCLEOTIDE SEQUENCE [LARGE SCALE GENOMIC DNA]</scope>
    <source>
        <strain evidence="12 13">BCRC 80649</strain>
    </source>
</reference>
<evidence type="ECO:0000256" key="5">
    <source>
        <dbReference type="ARBA" id="ARBA00022475"/>
    </source>
</evidence>
<keyword evidence="9 11" id="KW-0472">Membrane</keyword>
<evidence type="ECO:0000256" key="10">
    <source>
        <dbReference type="ARBA" id="ARBA00030772"/>
    </source>
</evidence>
<evidence type="ECO:0000256" key="11">
    <source>
        <dbReference type="SAM" id="Phobius"/>
    </source>
</evidence>
<evidence type="ECO:0000256" key="4">
    <source>
        <dbReference type="ARBA" id="ARBA00022448"/>
    </source>
</evidence>
<name>A0A2S5SVC5_9BURK</name>